<comment type="catalytic activity">
    <reaction evidence="1 9">
        <text>1-(2-carboxyphenylamino)-1-deoxy-D-ribulose 5-phosphate + H(+) = (1S,2R)-1-C-(indol-3-yl)glycerol 3-phosphate + CO2 + H2O</text>
        <dbReference type="Rhea" id="RHEA:23476"/>
        <dbReference type="ChEBI" id="CHEBI:15377"/>
        <dbReference type="ChEBI" id="CHEBI:15378"/>
        <dbReference type="ChEBI" id="CHEBI:16526"/>
        <dbReference type="ChEBI" id="CHEBI:58613"/>
        <dbReference type="ChEBI" id="CHEBI:58866"/>
        <dbReference type="EC" id="4.1.1.48"/>
    </reaction>
</comment>
<keyword evidence="8 9" id="KW-0456">Lyase</keyword>
<evidence type="ECO:0000256" key="2">
    <source>
        <dbReference type="ARBA" id="ARBA00004696"/>
    </source>
</evidence>
<dbReference type="GO" id="GO:0004640">
    <property type="term" value="F:phosphoribosylanthranilate isomerase activity"/>
    <property type="evidence" value="ECO:0007669"/>
    <property type="project" value="TreeGrafter"/>
</dbReference>
<dbReference type="InterPro" id="IPR001468">
    <property type="entry name" value="Indole-3-GlycerolPSynthase_CS"/>
</dbReference>
<dbReference type="GO" id="GO:0000162">
    <property type="term" value="P:L-tryptophan biosynthetic process"/>
    <property type="evidence" value="ECO:0007669"/>
    <property type="project" value="UniProtKB-UniRule"/>
</dbReference>
<comment type="pathway">
    <text evidence="2 9">Amino-acid biosynthesis; L-tryptophan biosynthesis; L-tryptophan from chorismate: step 4/5.</text>
</comment>
<organism evidence="11 12">
    <name type="scientific">Desulfosporosinus fructosivorans</name>
    <dbReference type="NCBI Taxonomy" id="2018669"/>
    <lineage>
        <taxon>Bacteria</taxon>
        <taxon>Bacillati</taxon>
        <taxon>Bacillota</taxon>
        <taxon>Clostridia</taxon>
        <taxon>Eubacteriales</taxon>
        <taxon>Desulfitobacteriaceae</taxon>
        <taxon>Desulfosporosinus</taxon>
    </lineage>
</organism>
<dbReference type="Proteomes" id="UP000298460">
    <property type="component" value="Unassembled WGS sequence"/>
</dbReference>
<reference evidence="11 12" key="1">
    <citation type="submission" date="2019-03" db="EMBL/GenBank/DDBJ databases">
        <title>Draft Genome Sequence of Desulfosporosinus fructosivorans Strain 63.6F, Isolated from Marine Sediment in the Baltic Sea.</title>
        <authorList>
            <person name="Hausmann B."/>
            <person name="Vandieken V."/>
            <person name="Pjevac P."/>
            <person name="Schreck K."/>
            <person name="Herbold C.W."/>
            <person name="Loy A."/>
        </authorList>
    </citation>
    <scope>NUCLEOTIDE SEQUENCE [LARGE SCALE GENOMIC DNA]</scope>
    <source>
        <strain evidence="11 12">63.6F</strain>
    </source>
</reference>
<dbReference type="InterPro" id="IPR013785">
    <property type="entry name" value="Aldolase_TIM"/>
</dbReference>
<dbReference type="PROSITE" id="PS00614">
    <property type="entry name" value="IGPS"/>
    <property type="match status" value="1"/>
</dbReference>
<dbReference type="Pfam" id="PF00218">
    <property type="entry name" value="IGPS"/>
    <property type="match status" value="1"/>
</dbReference>
<gene>
    <name evidence="9 11" type="primary">trpC</name>
    <name evidence="11" type="ORF">E4K67_00385</name>
</gene>
<dbReference type="UniPathway" id="UPA00035">
    <property type="reaction ID" value="UER00043"/>
</dbReference>
<keyword evidence="7 9" id="KW-0057">Aromatic amino acid biosynthesis</keyword>
<name>A0A4Z0RB75_9FIRM</name>
<dbReference type="EC" id="4.1.1.48" evidence="9"/>
<dbReference type="InterPro" id="IPR045186">
    <property type="entry name" value="Indole-3-glycerol_P_synth"/>
</dbReference>
<dbReference type="HAMAP" id="MF_00134_B">
    <property type="entry name" value="IGPS_B"/>
    <property type="match status" value="1"/>
</dbReference>
<keyword evidence="12" id="KW-1185">Reference proteome</keyword>
<dbReference type="GO" id="GO:0004425">
    <property type="term" value="F:indole-3-glycerol-phosphate synthase activity"/>
    <property type="evidence" value="ECO:0007669"/>
    <property type="project" value="UniProtKB-UniRule"/>
</dbReference>
<evidence type="ECO:0000256" key="7">
    <source>
        <dbReference type="ARBA" id="ARBA00023141"/>
    </source>
</evidence>
<comment type="caution">
    <text evidence="11">The sequence shown here is derived from an EMBL/GenBank/DDBJ whole genome shotgun (WGS) entry which is preliminary data.</text>
</comment>
<evidence type="ECO:0000256" key="8">
    <source>
        <dbReference type="ARBA" id="ARBA00023239"/>
    </source>
</evidence>
<evidence type="ECO:0000256" key="9">
    <source>
        <dbReference type="HAMAP-Rule" id="MF_00134"/>
    </source>
</evidence>
<evidence type="ECO:0000313" key="12">
    <source>
        <dbReference type="Proteomes" id="UP000298460"/>
    </source>
</evidence>
<feature type="domain" description="Indole-3-glycerol phosphate synthase" evidence="10">
    <location>
        <begin position="3"/>
        <end position="259"/>
    </location>
</feature>
<evidence type="ECO:0000313" key="11">
    <source>
        <dbReference type="EMBL" id="TGE39509.1"/>
    </source>
</evidence>
<evidence type="ECO:0000259" key="10">
    <source>
        <dbReference type="Pfam" id="PF00218"/>
    </source>
</evidence>
<proteinExistence type="inferred from homology"/>
<dbReference type="SUPFAM" id="SSF51366">
    <property type="entry name" value="Ribulose-phoshate binding barrel"/>
    <property type="match status" value="1"/>
</dbReference>
<evidence type="ECO:0000256" key="4">
    <source>
        <dbReference type="ARBA" id="ARBA00022605"/>
    </source>
</evidence>
<dbReference type="Gene3D" id="3.20.20.70">
    <property type="entry name" value="Aldolase class I"/>
    <property type="match status" value="1"/>
</dbReference>
<evidence type="ECO:0000256" key="6">
    <source>
        <dbReference type="ARBA" id="ARBA00022822"/>
    </source>
</evidence>
<dbReference type="RefSeq" id="WP_135544449.1">
    <property type="nucleotide sequence ID" value="NZ_SPQQ01000001.1"/>
</dbReference>
<evidence type="ECO:0000256" key="1">
    <source>
        <dbReference type="ARBA" id="ARBA00001633"/>
    </source>
</evidence>
<dbReference type="EMBL" id="SPQQ01000001">
    <property type="protein sequence ID" value="TGE39509.1"/>
    <property type="molecule type" value="Genomic_DNA"/>
</dbReference>
<dbReference type="FunFam" id="3.20.20.70:FF:000024">
    <property type="entry name" value="Indole-3-glycerol phosphate synthase"/>
    <property type="match status" value="1"/>
</dbReference>
<keyword evidence="5 9" id="KW-0210">Decarboxylase</keyword>
<evidence type="ECO:0000256" key="5">
    <source>
        <dbReference type="ARBA" id="ARBA00022793"/>
    </source>
</evidence>
<dbReference type="CDD" id="cd00331">
    <property type="entry name" value="IGPS"/>
    <property type="match status" value="1"/>
</dbReference>
<dbReference type="InterPro" id="IPR011060">
    <property type="entry name" value="RibuloseP-bd_barrel"/>
</dbReference>
<dbReference type="InterPro" id="IPR013798">
    <property type="entry name" value="Indole-3-glycerol_P_synth_dom"/>
</dbReference>
<comment type="similarity">
    <text evidence="3 9">Belongs to the TrpC family.</text>
</comment>
<dbReference type="OrthoDB" id="9804217at2"/>
<protein>
    <recommendedName>
        <fullName evidence="9">Indole-3-glycerol phosphate synthase</fullName>
        <shortName evidence="9">IGPS</shortName>
        <ecNumber evidence="9">4.1.1.48</ecNumber>
    </recommendedName>
</protein>
<sequence>MILEKIAARTVERVAELKQRKSLEQVISEAKALVSNTSLDTTTGFPFEKALKAEGLSFICELKKASPSQGIIAQDFPYLKIAKEYEEAGAAAISVLTEPYWFHGQDRYLTEIKQEVSLPLLRKDFIVDSYQIYESKIIRASAILLICALLNTDTLKEYLDIAHSLGLSVLVEAHTEEEVKSALAAGARMIGVNNRNLKTFEVDITTSLRLRALVPEDILFISESGIKSPEDVARLKANMTDAVLIGESLMRSENKKEQLAILRGEHEIV</sequence>
<dbReference type="PANTHER" id="PTHR22854">
    <property type="entry name" value="TRYPTOPHAN BIOSYNTHESIS PROTEIN"/>
    <property type="match status" value="1"/>
</dbReference>
<dbReference type="NCBIfam" id="NF001377">
    <property type="entry name" value="PRK00278.2-4"/>
    <property type="match status" value="1"/>
</dbReference>
<keyword evidence="6 9" id="KW-0822">Tryptophan biosynthesis</keyword>
<dbReference type="PANTHER" id="PTHR22854:SF2">
    <property type="entry name" value="INDOLE-3-GLYCEROL-PHOSPHATE SYNTHASE"/>
    <property type="match status" value="1"/>
</dbReference>
<dbReference type="AlphaFoldDB" id="A0A4Z0RB75"/>
<evidence type="ECO:0000256" key="3">
    <source>
        <dbReference type="ARBA" id="ARBA00008737"/>
    </source>
</evidence>
<keyword evidence="4 9" id="KW-0028">Amino-acid biosynthesis</keyword>
<accession>A0A4Z0RB75</accession>